<dbReference type="GeneID" id="19166124"/>
<keyword evidence="2" id="KW-1185">Reference proteome</keyword>
<dbReference type="STRING" id="1182542.W9Y7W9"/>
<organism evidence="1 2">
    <name type="scientific">Capronia epimyces CBS 606.96</name>
    <dbReference type="NCBI Taxonomy" id="1182542"/>
    <lineage>
        <taxon>Eukaryota</taxon>
        <taxon>Fungi</taxon>
        <taxon>Dikarya</taxon>
        <taxon>Ascomycota</taxon>
        <taxon>Pezizomycotina</taxon>
        <taxon>Eurotiomycetes</taxon>
        <taxon>Chaetothyriomycetidae</taxon>
        <taxon>Chaetothyriales</taxon>
        <taxon>Herpotrichiellaceae</taxon>
        <taxon>Capronia</taxon>
    </lineage>
</organism>
<proteinExistence type="predicted"/>
<dbReference type="eggNOG" id="ENOG502S19W">
    <property type="taxonomic scope" value="Eukaryota"/>
</dbReference>
<dbReference type="AlphaFoldDB" id="W9Y7W9"/>
<accession>W9Y7W9</accession>
<dbReference type="Proteomes" id="UP000019478">
    <property type="component" value="Unassembled WGS sequence"/>
</dbReference>
<dbReference type="RefSeq" id="XP_007730324.1">
    <property type="nucleotide sequence ID" value="XM_007732134.1"/>
</dbReference>
<reference evidence="1 2" key="1">
    <citation type="submission" date="2013-03" db="EMBL/GenBank/DDBJ databases">
        <title>The Genome Sequence of Capronia epimyces CBS 606.96.</title>
        <authorList>
            <consortium name="The Broad Institute Genomics Platform"/>
            <person name="Cuomo C."/>
            <person name="de Hoog S."/>
            <person name="Gorbushina A."/>
            <person name="Walker B."/>
            <person name="Young S.K."/>
            <person name="Zeng Q."/>
            <person name="Gargeya S."/>
            <person name="Fitzgerald M."/>
            <person name="Haas B."/>
            <person name="Abouelleil A."/>
            <person name="Allen A.W."/>
            <person name="Alvarado L."/>
            <person name="Arachchi H.M."/>
            <person name="Berlin A.M."/>
            <person name="Chapman S.B."/>
            <person name="Gainer-Dewar J."/>
            <person name="Goldberg J."/>
            <person name="Griggs A."/>
            <person name="Gujja S."/>
            <person name="Hansen M."/>
            <person name="Howarth C."/>
            <person name="Imamovic A."/>
            <person name="Ireland A."/>
            <person name="Larimer J."/>
            <person name="McCowan C."/>
            <person name="Murphy C."/>
            <person name="Pearson M."/>
            <person name="Poon T.W."/>
            <person name="Priest M."/>
            <person name="Roberts A."/>
            <person name="Saif S."/>
            <person name="Shea T."/>
            <person name="Sisk P."/>
            <person name="Sykes S."/>
            <person name="Wortman J."/>
            <person name="Nusbaum C."/>
            <person name="Birren B."/>
        </authorList>
    </citation>
    <scope>NUCLEOTIDE SEQUENCE [LARGE SCALE GENOMIC DNA]</scope>
    <source>
        <strain evidence="1 2">CBS 606.96</strain>
    </source>
</reference>
<name>W9Y7W9_9EURO</name>
<sequence>MMLSPSLVEVHLHQTLYETNTLNLVLQLLKFSSGTLSLLSIFLPSHVKRRKVDLSYVNSVEWEESLVKLEASATLSFRSSTPLRKLLLDYLHKVEPILRDTSASWDSSQVECVLNQNLRSTFDGASLQVLAENGFDVTDVVSWSWILSSDSVDLAVQRYTVLAADLRKTRKGIIPKFVLLQLLRASYVGHFALKEVIKSVLADLQISQEKKQYSGWGWVTRVCLVIRLLRHARRVAPDCLDDIALIIGHLFSDYYKAGRTLERPELQRLTHIFNRFLTLIAFTPAKSPFNAYRQQQNAQLALVRLMVTFQPQLPITREGYRALISVQLLHRKTKHERTWAEAKSPSWPPWRQIRSGIEQDLEYPGKESRVMKLLRRMNEAGYAHGEWEKSAAVLAGWDTDKSPTIQTRAILTRPTRPWTTSPRRARSSDGPALWAARIRATRSRREAWASFCAYEKSTDPTDASKMEFQPYFAMLEKLLVHAVEKDCHTASAYTPGDVKEVFQDSSNPRDLIYIEKDVPSVEEFYQQMLRMGVKPGGNLLSGLLKSAPNISAGFSYIQDSRWDDDTKLVLRHAEDYSPTVIRQTLSTVPDHTLAALIELLSRHGFDDEPFFRLRGEGSFDGGKDPSRKETITPFVYAWELLTASRSSNPRLWNALLEGSLVSLTELRSMAMRKTLNSSAIRDMKYSMWSCLWTTFGTFSRPWHVHPDLETFRHAAGIISAMLKDRRVHVTTARYGWLAKNIFLHAIYGRRITPFLPPATTPLLVVPEGRDLQLLVRVLVSTHDIDGLVALVRWLNGHAATLESLNRYPDSTDNAELLSGEGLPPLRNVLCAIRLFLEGSVPHSLDGHESIAFETPFAVDAETVREARLHCALLGWPSDAEVELFMSHEGHWLERVARDADLVAAKRSRHGKNETKGSEGQR</sequence>
<comment type="caution">
    <text evidence="1">The sequence shown here is derived from an EMBL/GenBank/DDBJ whole genome shotgun (WGS) entry which is preliminary data.</text>
</comment>
<dbReference type="HOGENOM" id="CLU_010733_0_0_1"/>
<evidence type="ECO:0000313" key="2">
    <source>
        <dbReference type="Proteomes" id="UP000019478"/>
    </source>
</evidence>
<evidence type="ECO:0000313" key="1">
    <source>
        <dbReference type="EMBL" id="EXJ88927.1"/>
    </source>
</evidence>
<gene>
    <name evidence="1" type="ORF">A1O3_01991</name>
</gene>
<dbReference type="EMBL" id="AMGY01000002">
    <property type="protein sequence ID" value="EXJ88927.1"/>
    <property type="molecule type" value="Genomic_DNA"/>
</dbReference>
<protein>
    <submittedName>
        <fullName evidence="1">Uncharacterized protein</fullName>
    </submittedName>
</protein>
<dbReference type="OrthoDB" id="410701at2759"/>